<evidence type="ECO:0000313" key="21">
    <source>
        <dbReference type="EMBL" id="ACU85670.1"/>
    </source>
</evidence>
<dbReference type="InterPro" id="IPR008927">
    <property type="entry name" value="6-PGluconate_DH-like_C_sf"/>
</dbReference>
<feature type="binding site" evidence="13">
    <location>
        <position position="216"/>
    </location>
    <ligand>
        <name>sn-glycerol 3-phosphate</name>
        <dbReference type="ChEBI" id="CHEBI:57597"/>
    </ligand>
</feature>
<evidence type="ECO:0000256" key="15">
    <source>
        <dbReference type="PIRSR" id="PIRSR000114-2"/>
    </source>
</evidence>
<dbReference type="GO" id="GO:0008654">
    <property type="term" value="P:phospholipid biosynthetic process"/>
    <property type="evidence" value="ECO:0007669"/>
    <property type="project" value="UniProtKB-KW"/>
</dbReference>
<feature type="binding site" evidence="13">
    <location>
        <position position="279"/>
    </location>
    <ligand>
        <name>sn-glycerol 3-phosphate</name>
        <dbReference type="ChEBI" id="CHEBI:57597"/>
    </ligand>
</feature>
<feature type="binding site" evidence="13">
    <location>
        <position position="306"/>
    </location>
    <ligand>
        <name>NADPH</name>
        <dbReference type="ChEBI" id="CHEBI:57783"/>
    </ligand>
</feature>
<dbReference type="SUPFAM" id="SSF48179">
    <property type="entry name" value="6-phosphogluconate dehydrogenase C-terminal domain-like"/>
    <property type="match status" value="1"/>
</dbReference>
<keyword evidence="7 13" id="KW-0594">Phospholipid biosynthesis</keyword>
<feature type="binding site" evidence="13">
    <location>
        <position position="131"/>
    </location>
    <ligand>
        <name>NADPH</name>
        <dbReference type="ChEBI" id="CHEBI:57783"/>
    </ligand>
</feature>
<dbReference type="GO" id="GO:0141152">
    <property type="term" value="F:glycerol-3-phosphate dehydrogenase (NAD+) activity"/>
    <property type="evidence" value="ECO:0007669"/>
    <property type="project" value="RHEA"/>
</dbReference>
<evidence type="ECO:0000256" key="2">
    <source>
        <dbReference type="ARBA" id="ARBA00022516"/>
    </source>
</evidence>
<keyword evidence="8 13" id="KW-1208">Phospholipid metabolism</keyword>
<dbReference type="UniPathway" id="UPA00940"/>
<dbReference type="InterPro" id="IPR006109">
    <property type="entry name" value="G3P_DH_NAD-dep_C"/>
</dbReference>
<evidence type="ECO:0000256" key="13">
    <source>
        <dbReference type="HAMAP-Rule" id="MF_00394"/>
    </source>
</evidence>
<keyword evidence="2 13" id="KW-0444">Lipid biosynthesis</keyword>
<feature type="domain" description="Glycerol-3-phosphate dehydrogenase NAD-dependent N-terminal" evidence="19">
    <location>
        <begin position="31"/>
        <end position="185"/>
    </location>
</feature>
<dbReference type="Gene3D" id="1.10.1040.10">
    <property type="entry name" value="N-(1-d-carboxylethyl)-l-norvaline Dehydrogenase, domain 2"/>
    <property type="match status" value="1"/>
</dbReference>
<dbReference type="EMBL" id="CP001643">
    <property type="protein sequence ID" value="ACU85670.1"/>
    <property type="molecule type" value="Genomic_DNA"/>
</dbReference>
<reference evidence="21 22" key="1">
    <citation type="journal article" date="2009" name="Stand. Genomic Sci.">
        <title>Complete genome sequence of Brachybacterium faecium type strain (Schefferle 6-10).</title>
        <authorList>
            <person name="Lapidus A."/>
            <person name="Pukall R."/>
            <person name="Labuttii K."/>
            <person name="Copeland A."/>
            <person name="Del Rio T.G."/>
            <person name="Nolan M."/>
            <person name="Chen F."/>
            <person name="Lucas S."/>
            <person name="Tice H."/>
            <person name="Cheng J.F."/>
            <person name="Bruce D."/>
            <person name="Goodwin L."/>
            <person name="Pitluck S."/>
            <person name="Rohde M."/>
            <person name="Goker M."/>
            <person name="Pati A."/>
            <person name="Ivanova N."/>
            <person name="Mavrommatis K."/>
            <person name="Chen A."/>
            <person name="Palaniappan K."/>
            <person name="D'haeseleer P."/>
            <person name="Chain P."/>
            <person name="Bristow J."/>
            <person name="Eisen J.A."/>
            <person name="Markowitz V."/>
            <person name="Hugenholtz P."/>
            <person name="Kyrpides N.C."/>
            <person name="Klenk H.P."/>
        </authorList>
    </citation>
    <scope>NUCLEOTIDE SEQUENCE [LARGE SCALE GENOMIC DNA]</scope>
    <source>
        <strain evidence="22">ATCC 43885 / DSM 4810 / JCM 11609 / LMG 19847 / NBRC 14762 / NCIMB 9860 / 6-10</strain>
    </source>
</reference>
<dbReference type="GO" id="GO:0051287">
    <property type="term" value="F:NAD binding"/>
    <property type="evidence" value="ECO:0007669"/>
    <property type="project" value="InterPro"/>
</dbReference>
<evidence type="ECO:0000256" key="11">
    <source>
        <dbReference type="ARBA" id="ARBA00069372"/>
    </source>
</evidence>
<feature type="binding site" evidence="13">
    <location>
        <position position="39"/>
    </location>
    <ligand>
        <name>NADPH</name>
        <dbReference type="ChEBI" id="CHEBI:57783"/>
    </ligand>
</feature>
<dbReference type="HOGENOM" id="CLU_033449_0_2_11"/>
<dbReference type="HAMAP" id="MF_00394">
    <property type="entry name" value="NAD_Glyc3P_dehydrog"/>
    <property type="match status" value="1"/>
</dbReference>
<dbReference type="NCBIfam" id="NF000940">
    <property type="entry name" value="PRK00094.1-2"/>
    <property type="match status" value="1"/>
</dbReference>
<keyword evidence="3 13" id="KW-0521">NADP</keyword>
<evidence type="ECO:0000256" key="16">
    <source>
        <dbReference type="PIRSR" id="PIRSR000114-3"/>
    </source>
</evidence>
<evidence type="ECO:0000313" key="22">
    <source>
        <dbReference type="Proteomes" id="UP000001919"/>
    </source>
</evidence>
<comment type="catalytic activity">
    <reaction evidence="13">
        <text>sn-glycerol 3-phosphate + NAD(+) = dihydroxyacetone phosphate + NADH + H(+)</text>
        <dbReference type="Rhea" id="RHEA:11092"/>
        <dbReference type="ChEBI" id="CHEBI:15378"/>
        <dbReference type="ChEBI" id="CHEBI:57540"/>
        <dbReference type="ChEBI" id="CHEBI:57597"/>
        <dbReference type="ChEBI" id="CHEBI:57642"/>
        <dbReference type="ChEBI" id="CHEBI:57945"/>
        <dbReference type="EC" id="1.1.1.94"/>
    </reaction>
</comment>
<feature type="binding site" evidence="13">
    <location>
        <position position="281"/>
    </location>
    <ligand>
        <name>sn-glycerol 3-phosphate</name>
        <dbReference type="ChEBI" id="CHEBI:57597"/>
    </ligand>
</feature>
<feature type="binding site" evidence="13">
    <location>
        <position position="269"/>
    </location>
    <ligand>
        <name>sn-glycerol 3-phosphate</name>
        <dbReference type="ChEBI" id="CHEBI:57597"/>
    </ligand>
</feature>
<organism evidence="21 22">
    <name type="scientific">Brachybacterium faecium (strain ATCC 43885 / DSM 4810 / JCM 11609 / LMG 19847 / NBRC 14762 / NCIMB 9860 / 6-10)</name>
    <dbReference type="NCBI Taxonomy" id="446465"/>
    <lineage>
        <taxon>Bacteria</taxon>
        <taxon>Bacillati</taxon>
        <taxon>Actinomycetota</taxon>
        <taxon>Actinomycetes</taxon>
        <taxon>Micrococcales</taxon>
        <taxon>Dermabacteraceae</taxon>
        <taxon>Brachybacterium</taxon>
    </lineage>
</organism>
<dbReference type="eggNOG" id="COG0240">
    <property type="taxonomic scope" value="Bacteria"/>
</dbReference>
<dbReference type="PANTHER" id="PTHR11728">
    <property type="entry name" value="GLYCEROL-3-PHOSPHATE DEHYDROGENASE"/>
    <property type="match status" value="1"/>
</dbReference>
<dbReference type="STRING" id="446465.Bfae_18510"/>
<keyword evidence="6 13" id="KW-0443">Lipid metabolism</keyword>
<dbReference type="Gene3D" id="3.40.50.720">
    <property type="entry name" value="NAD(P)-binding Rossmann-like Domain"/>
    <property type="match status" value="1"/>
</dbReference>
<keyword evidence="5 13" id="KW-0520">NAD</keyword>
<dbReference type="GO" id="GO:0141153">
    <property type="term" value="F:glycerol-3-phosphate dehydrogenase (NADP+) activity"/>
    <property type="evidence" value="ECO:0007669"/>
    <property type="project" value="RHEA"/>
</dbReference>
<dbReference type="Pfam" id="PF01210">
    <property type="entry name" value="NAD_Gly3P_dh_N"/>
    <property type="match status" value="1"/>
</dbReference>
<dbReference type="PATRIC" id="fig|446465.5.peg.1843"/>
<dbReference type="FunFam" id="1.10.1040.10:FF:000001">
    <property type="entry name" value="Glycerol-3-phosphate dehydrogenase [NAD(P)+]"/>
    <property type="match status" value="1"/>
</dbReference>
<dbReference type="InterPro" id="IPR036291">
    <property type="entry name" value="NAD(P)-bd_dom_sf"/>
</dbReference>
<evidence type="ECO:0000256" key="6">
    <source>
        <dbReference type="ARBA" id="ARBA00023098"/>
    </source>
</evidence>
<dbReference type="InterPro" id="IPR013328">
    <property type="entry name" value="6PGD_dom2"/>
</dbReference>
<keyword evidence="4 13" id="KW-0560">Oxidoreductase</keyword>
<dbReference type="AlphaFoldDB" id="C7MDL3"/>
<evidence type="ECO:0000256" key="14">
    <source>
        <dbReference type="PIRSR" id="PIRSR000114-1"/>
    </source>
</evidence>
<dbReference type="KEGG" id="bfa:Bfae_18510"/>
<feature type="binding site" evidence="13">
    <location>
        <position position="76"/>
    </location>
    <ligand>
        <name>NADPH</name>
        <dbReference type="ChEBI" id="CHEBI:57783"/>
    </ligand>
</feature>
<dbReference type="FunFam" id="3.40.50.720:FF:000019">
    <property type="entry name" value="Glycerol-3-phosphate dehydrogenase [NAD(P)+]"/>
    <property type="match status" value="1"/>
</dbReference>
<sequence length="356" mass="36512">MIDPPAPTHRPAATHPPAPPEAPVPPSRPRLAVLGAGSWGTTFAQVLADSGAEVMLWARREEIAREIRQEHRNSAYLPDLLLPESIRAASRPEEALEGADGVVIAIPAQALRGTLAAWPALPELPVLSLTKGIERGTDARISEVIAAAGGVDPARLGVLSGPNLSAEIAARRPCASVVAAPSQDLADLFAGWCDAPYLRAYTSTDVVGVEIAGAVKNVIAIAVGAAAGLGHGHNTTASLMTRGLAEITRLGIALGGRRETFAGLAGMGDLVATCASPLSRNHRLGLALGRGLDVTAAAAEVGQTAEGVATARAVADLASRLGVDMPITRAVVAVVDHGARIDEVTTALLSRSVRPE</sequence>
<evidence type="ECO:0000256" key="9">
    <source>
        <dbReference type="ARBA" id="ARBA00052716"/>
    </source>
</evidence>
<dbReference type="Pfam" id="PF07479">
    <property type="entry name" value="NAD_Gly3P_dh_C"/>
    <property type="match status" value="1"/>
</dbReference>
<dbReference type="GO" id="GO:0046167">
    <property type="term" value="P:glycerol-3-phosphate biosynthetic process"/>
    <property type="evidence" value="ECO:0007669"/>
    <property type="project" value="UniProtKB-UniRule"/>
</dbReference>
<evidence type="ECO:0000256" key="8">
    <source>
        <dbReference type="ARBA" id="ARBA00023264"/>
    </source>
</evidence>
<proteinExistence type="inferred from homology"/>
<evidence type="ECO:0000256" key="10">
    <source>
        <dbReference type="ARBA" id="ARBA00066687"/>
    </source>
</evidence>
<dbReference type="PRINTS" id="PR00077">
    <property type="entry name" value="GPDHDRGNASE"/>
</dbReference>
<feature type="binding site" evidence="15">
    <location>
        <begin position="280"/>
        <end position="281"/>
    </location>
    <ligand>
        <name>substrate</name>
    </ligand>
</feature>
<comment type="similarity">
    <text evidence="1 13 17">Belongs to the NAD-dependent glycerol-3-phosphate dehydrogenase family.</text>
</comment>
<feature type="domain" description="Glycerol-3-phosphate dehydrogenase NAD-dependent C-terminal" evidence="20">
    <location>
        <begin position="205"/>
        <end position="344"/>
    </location>
</feature>
<evidence type="ECO:0000256" key="12">
    <source>
        <dbReference type="ARBA" id="ARBA00080511"/>
    </source>
</evidence>
<feature type="region of interest" description="Disordered" evidence="18">
    <location>
        <begin position="1"/>
        <end position="28"/>
    </location>
</feature>
<keyword evidence="13" id="KW-0963">Cytoplasm</keyword>
<feature type="binding site" evidence="13">
    <location>
        <position position="165"/>
    </location>
    <ligand>
        <name>NADPH</name>
        <dbReference type="ChEBI" id="CHEBI:57783"/>
    </ligand>
</feature>
<feature type="binding site" evidence="13">
    <location>
        <position position="280"/>
    </location>
    <ligand>
        <name>NADPH</name>
        <dbReference type="ChEBI" id="CHEBI:57783"/>
    </ligand>
</feature>
<feature type="binding site" evidence="16">
    <location>
        <begin position="35"/>
        <end position="40"/>
    </location>
    <ligand>
        <name>NAD(+)</name>
        <dbReference type="ChEBI" id="CHEBI:57540"/>
    </ligand>
</feature>
<comment type="catalytic activity">
    <reaction evidence="9">
        <text>sn-glycerol 3-phosphate + NADP(+) = dihydroxyacetone phosphate + NADPH + H(+)</text>
        <dbReference type="Rhea" id="RHEA:11096"/>
        <dbReference type="ChEBI" id="CHEBI:15378"/>
        <dbReference type="ChEBI" id="CHEBI:57597"/>
        <dbReference type="ChEBI" id="CHEBI:57642"/>
        <dbReference type="ChEBI" id="CHEBI:57783"/>
        <dbReference type="ChEBI" id="CHEBI:58349"/>
        <dbReference type="EC" id="1.1.1.94"/>
    </reaction>
    <physiologicalReaction direction="right-to-left" evidence="9">
        <dbReference type="Rhea" id="RHEA:11098"/>
    </physiologicalReaction>
</comment>
<comment type="subcellular location">
    <subcellularLocation>
        <location evidence="13">Cytoplasm</location>
    </subcellularLocation>
</comment>
<evidence type="ECO:0000256" key="17">
    <source>
        <dbReference type="RuleBase" id="RU000437"/>
    </source>
</evidence>
<feature type="binding site" evidence="13">
    <location>
        <position position="131"/>
    </location>
    <ligand>
        <name>sn-glycerol 3-phosphate</name>
        <dbReference type="ChEBI" id="CHEBI:57597"/>
    </ligand>
</feature>
<dbReference type="GO" id="GO:0046168">
    <property type="term" value="P:glycerol-3-phosphate catabolic process"/>
    <property type="evidence" value="ECO:0007669"/>
    <property type="project" value="InterPro"/>
</dbReference>
<dbReference type="NCBIfam" id="NF000942">
    <property type="entry name" value="PRK00094.1-4"/>
    <property type="match status" value="1"/>
</dbReference>
<dbReference type="Proteomes" id="UP000001919">
    <property type="component" value="Chromosome"/>
</dbReference>
<evidence type="ECO:0000259" key="19">
    <source>
        <dbReference type="Pfam" id="PF01210"/>
    </source>
</evidence>
<keyword evidence="22" id="KW-1185">Reference proteome</keyword>
<feature type="binding site" evidence="16">
    <location>
        <position position="280"/>
    </location>
    <ligand>
        <name>NAD(+)</name>
        <dbReference type="ChEBI" id="CHEBI:57540"/>
    </ligand>
</feature>
<dbReference type="InterPro" id="IPR006168">
    <property type="entry name" value="G3P_DH_NAD-dep"/>
</dbReference>
<evidence type="ECO:0000256" key="1">
    <source>
        <dbReference type="ARBA" id="ARBA00011009"/>
    </source>
</evidence>
<evidence type="ECO:0000256" key="5">
    <source>
        <dbReference type="ARBA" id="ARBA00023027"/>
    </source>
</evidence>
<dbReference type="SUPFAM" id="SSF51735">
    <property type="entry name" value="NAD(P)-binding Rossmann-fold domains"/>
    <property type="match status" value="1"/>
</dbReference>
<accession>C7MDL3</accession>
<comment type="pathway">
    <text evidence="13">Membrane lipid metabolism; glycerophospholipid metabolism.</text>
</comment>
<comment type="function">
    <text evidence="13">Catalyzes the reduction of the glycolytic intermediate dihydroxyacetone phosphate (DHAP) to sn-glycerol 3-phosphate (G3P), the key precursor for phospholipid synthesis.</text>
</comment>
<evidence type="ECO:0000256" key="7">
    <source>
        <dbReference type="ARBA" id="ARBA00023209"/>
    </source>
</evidence>
<evidence type="ECO:0000256" key="18">
    <source>
        <dbReference type="SAM" id="MobiDB-lite"/>
    </source>
</evidence>
<dbReference type="OrthoDB" id="9812273at2"/>
<evidence type="ECO:0000256" key="3">
    <source>
        <dbReference type="ARBA" id="ARBA00022857"/>
    </source>
</evidence>
<gene>
    <name evidence="13" type="primary">gpsA</name>
    <name evidence="21" type="ordered locus">Bfae_18510</name>
</gene>
<dbReference type="InterPro" id="IPR011128">
    <property type="entry name" value="G3P_DH_NAD-dep_N"/>
</dbReference>
<evidence type="ECO:0000256" key="4">
    <source>
        <dbReference type="ARBA" id="ARBA00023002"/>
    </source>
</evidence>
<dbReference type="GO" id="GO:0005829">
    <property type="term" value="C:cytosol"/>
    <property type="evidence" value="ECO:0007669"/>
    <property type="project" value="TreeGrafter"/>
</dbReference>
<feature type="binding site" evidence="13">
    <location>
        <position position="38"/>
    </location>
    <ligand>
        <name>NADPH</name>
        <dbReference type="ChEBI" id="CHEBI:57783"/>
    </ligand>
</feature>
<dbReference type="EC" id="1.1.1.94" evidence="10 13"/>
<dbReference type="GO" id="GO:0005975">
    <property type="term" value="P:carbohydrate metabolic process"/>
    <property type="evidence" value="ECO:0007669"/>
    <property type="project" value="InterPro"/>
</dbReference>
<feature type="binding site" evidence="13">
    <location>
        <position position="59"/>
    </location>
    <ligand>
        <name>NADPH</name>
        <dbReference type="ChEBI" id="CHEBI:57783"/>
    </ligand>
</feature>
<name>C7MDL3_BRAFD</name>
<feature type="binding site" evidence="13">
    <location>
        <position position="60"/>
    </location>
    <ligand>
        <name>NADPH</name>
        <dbReference type="ChEBI" id="CHEBI:57783"/>
    </ligand>
</feature>
<keyword evidence="13" id="KW-0547">Nucleotide-binding</keyword>
<dbReference type="PIRSF" id="PIRSF000114">
    <property type="entry name" value="Glycerol-3-P_dh"/>
    <property type="match status" value="1"/>
</dbReference>
<feature type="binding site" evidence="13">
    <location>
        <position position="280"/>
    </location>
    <ligand>
        <name>sn-glycerol 3-phosphate</name>
        <dbReference type="ChEBI" id="CHEBI:57597"/>
    </ligand>
</feature>
<dbReference type="PANTHER" id="PTHR11728:SF1">
    <property type="entry name" value="GLYCEROL-3-PHOSPHATE DEHYDROGENASE [NAD(+)] 2, CHLOROPLASTIC"/>
    <property type="match status" value="1"/>
</dbReference>
<evidence type="ECO:0000259" key="20">
    <source>
        <dbReference type="Pfam" id="PF07479"/>
    </source>
</evidence>
<comment type="caution">
    <text evidence="13">Lacks conserved residue(s) required for the propagation of feature annotation.</text>
</comment>
<protein>
    <recommendedName>
        <fullName evidence="11 13">Glycerol-3-phosphate dehydrogenase [NAD(P)+]</fullName>
        <ecNumber evidence="10 13">1.1.1.94</ecNumber>
    </recommendedName>
    <alternativeName>
        <fullName evidence="13">NAD(P)(+)-dependent glycerol-3-phosphate dehydrogenase</fullName>
    </alternativeName>
    <alternativeName>
        <fullName evidence="12 13">NAD(P)H-dependent dihydroxyacetone-phosphate reductase</fullName>
    </alternativeName>
</protein>
<feature type="binding site" evidence="15">
    <location>
        <position position="131"/>
    </location>
    <ligand>
        <name>substrate</name>
    </ligand>
</feature>
<dbReference type="GO" id="GO:0006650">
    <property type="term" value="P:glycerophospholipid metabolic process"/>
    <property type="evidence" value="ECO:0007669"/>
    <property type="project" value="UniProtKB-UniRule"/>
</dbReference>
<feature type="active site" description="Proton acceptor" evidence="13 14">
    <location>
        <position position="216"/>
    </location>
</feature>
<feature type="binding site" evidence="13">
    <location>
        <position position="161"/>
    </location>
    <ligand>
        <name>sn-glycerol 3-phosphate</name>
        <dbReference type="ChEBI" id="CHEBI:57597"/>
    </ligand>
</feature>